<reference evidence="1" key="1">
    <citation type="submission" date="2014-07" db="EMBL/GenBank/DDBJ databases">
        <authorList>
            <person name="Martin A.A"/>
            <person name="De Silva N."/>
        </authorList>
    </citation>
    <scope>NUCLEOTIDE SEQUENCE</scope>
</reference>
<proteinExistence type="predicted"/>
<dbReference type="AlphaFoldDB" id="A0A0K0FVE3"/>
<accession>A0A0K0FVE3</accession>
<protein>
    <submittedName>
        <fullName evidence="2">Transposase</fullName>
    </submittedName>
</protein>
<keyword evidence="1" id="KW-1185">Reference proteome</keyword>
<evidence type="ECO:0000313" key="1">
    <source>
        <dbReference type="Proteomes" id="UP000035680"/>
    </source>
</evidence>
<name>A0A0K0FVE3_STRVS</name>
<dbReference type="STRING" id="75913.A0A0K0FVE3"/>
<evidence type="ECO:0000313" key="2">
    <source>
        <dbReference type="WBParaSite" id="SVE_1630800.1"/>
    </source>
</evidence>
<reference evidence="2" key="2">
    <citation type="submission" date="2015-08" db="UniProtKB">
        <authorList>
            <consortium name="WormBaseParasite"/>
        </authorList>
    </citation>
    <scope>IDENTIFICATION</scope>
</reference>
<sequence length="167" mass="19723">MNWLKLAEVILDEERSIKFLHERDLFPNTKICSNGHETKIVTNAGIRAGTWFEGSKIPFRTVVMLINCCFHVYTSFGFCKNELKMNHNTTVDWCNYLRKVCQFKEKGYQTKIDGEDATRNTGETRSMMKEAESSWRQKIEIMHLKHCYLTLNFFIVEIGKVKKFFYL</sequence>
<organism evidence="1 2">
    <name type="scientific">Strongyloides venezuelensis</name>
    <name type="common">Threadworm</name>
    <dbReference type="NCBI Taxonomy" id="75913"/>
    <lineage>
        <taxon>Eukaryota</taxon>
        <taxon>Metazoa</taxon>
        <taxon>Ecdysozoa</taxon>
        <taxon>Nematoda</taxon>
        <taxon>Chromadorea</taxon>
        <taxon>Rhabditida</taxon>
        <taxon>Tylenchina</taxon>
        <taxon>Panagrolaimomorpha</taxon>
        <taxon>Strongyloidoidea</taxon>
        <taxon>Strongyloididae</taxon>
        <taxon>Strongyloides</taxon>
    </lineage>
</organism>
<dbReference type="Proteomes" id="UP000035680">
    <property type="component" value="Unassembled WGS sequence"/>
</dbReference>
<dbReference type="WBParaSite" id="SVE_1630800.1">
    <property type="protein sequence ID" value="SVE_1630800.1"/>
    <property type="gene ID" value="SVE_1630800"/>
</dbReference>